<keyword evidence="3" id="KW-1185">Reference proteome</keyword>
<protein>
    <submittedName>
        <fullName evidence="2">Nucleoside-diphosphate-sugar epimerase</fullName>
    </submittedName>
</protein>
<name>A0A2C9CQ03_9RHOB</name>
<proteinExistence type="predicted"/>
<dbReference type="EMBL" id="OCTN01000002">
    <property type="protein sequence ID" value="SOH93414.1"/>
    <property type="molecule type" value="Genomic_DNA"/>
</dbReference>
<dbReference type="CDD" id="cd08946">
    <property type="entry name" value="SDR_e"/>
    <property type="match status" value="1"/>
</dbReference>
<dbReference type="Proteomes" id="UP000220034">
    <property type="component" value="Unassembled WGS sequence"/>
</dbReference>
<feature type="domain" description="NAD-dependent epimerase/dehydratase" evidence="1">
    <location>
        <begin position="5"/>
        <end position="197"/>
    </location>
</feature>
<dbReference type="InterPro" id="IPR050177">
    <property type="entry name" value="Lipid_A_modif_metabolic_enz"/>
</dbReference>
<dbReference type="RefSeq" id="WP_097929000.1">
    <property type="nucleotide sequence ID" value="NZ_OCTN01000002.1"/>
</dbReference>
<reference evidence="3" key="1">
    <citation type="submission" date="2017-09" db="EMBL/GenBank/DDBJ databases">
        <authorList>
            <person name="Varghese N."/>
            <person name="Submissions S."/>
        </authorList>
    </citation>
    <scope>NUCLEOTIDE SEQUENCE [LARGE SCALE GENOMIC DNA]</scope>
    <source>
        <strain evidence="3">C7</strain>
    </source>
</reference>
<accession>A0A2C9CQ03</accession>
<dbReference type="AlphaFoldDB" id="A0A2C9CQ03"/>
<sequence>MAKRILFTGGSGKAGRHVAPWLRDAGHHVVNADLTPLGAQGIDDRYVDVTDSGQVFGALLQHANMSEFEGGAAQPFDAVVHFAAVPRVLLTSDAECYRVNTIGTYNVIEAAVKLGIRKVIIASSETVYGTCFAEGYLPPARLPVTEDQDVAPHDSYAMSKVCNEVTARSFQARSGADIYVLRIGNVIEPHEYDQFPAFFAQPEMRKRNIFNYVDARDLGQIVHRGVQVDGLGYCVFNAANDTNSANIPAARLAATYFPDVPLDPVEGDEALFSNARIRDELGFVEEHNWRRYVQG</sequence>
<organism evidence="2 3">
    <name type="scientific">Pontivivens marinum</name>
    <dbReference type="NCBI Taxonomy" id="1690039"/>
    <lineage>
        <taxon>Bacteria</taxon>
        <taxon>Pseudomonadati</taxon>
        <taxon>Pseudomonadota</taxon>
        <taxon>Alphaproteobacteria</taxon>
        <taxon>Rhodobacterales</taxon>
        <taxon>Paracoccaceae</taxon>
        <taxon>Pontivivens</taxon>
    </lineage>
</organism>
<evidence type="ECO:0000313" key="2">
    <source>
        <dbReference type="EMBL" id="SOH93414.1"/>
    </source>
</evidence>
<dbReference type="OrthoDB" id="9771073at2"/>
<dbReference type="SUPFAM" id="SSF51735">
    <property type="entry name" value="NAD(P)-binding Rossmann-fold domains"/>
    <property type="match status" value="1"/>
</dbReference>
<dbReference type="PANTHER" id="PTHR43245:SF55">
    <property type="entry name" value="NAD(P)-BINDING DOMAIN-CONTAINING PROTEIN"/>
    <property type="match status" value="1"/>
</dbReference>
<dbReference type="InterPro" id="IPR001509">
    <property type="entry name" value="Epimerase_deHydtase"/>
</dbReference>
<dbReference type="InterPro" id="IPR036291">
    <property type="entry name" value="NAD(P)-bd_dom_sf"/>
</dbReference>
<dbReference type="Pfam" id="PF01370">
    <property type="entry name" value="Epimerase"/>
    <property type="match status" value="1"/>
</dbReference>
<gene>
    <name evidence="2" type="ORF">SAMN06273572_10290</name>
</gene>
<evidence type="ECO:0000313" key="3">
    <source>
        <dbReference type="Proteomes" id="UP000220034"/>
    </source>
</evidence>
<evidence type="ECO:0000259" key="1">
    <source>
        <dbReference type="Pfam" id="PF01370"/>
    </source>
</evidence>
<dbReference type="PANTHER" id="PTHR43245">
    <property type="entry name" value="BIFUNCTIONAL POLYMYXIN RESISTANCE PROTEIN ARNA"/>
    <property type="match status" value="1"/>
</dbReference>
<dbReference type="Gene3D" id="3.40.50.720">
    <property type="entry name" value="NAD(P)-binding Rossmann-like Domain"/>
    <property type="match status" value="1"/>
</dbReference>